<keyword evidence="3" id="KW-1185">Reference proteome</keyword>
<proteinExistence type="predicted"/>
<dbReference type="PANTHER" id="PTHR33112:SF10">
    <property type="entry name" value="TOL"/>
    <property type="match status" value="1"/>
</dbReference>
<name>A0A6A6SRS5_9PLEO</name>
<accession>A0A6A6SRS5</accession>
<protein>
    <submittedName>
        <fullName evidence="2">HET-domain-containing protein</fullName>
    </submittedName>
</protein>
<dbReference type="InterPro" id="IPR010730">
    <property type="entry name" value="HET"/>
</dbReference>
<reference evidence="2" key="1">
    <citation type="journal article" date="2020" name="Stud. Mycol.">
        <title>101 Dothideomycetes genomes: a test case for predicting lifestyles and emergence of pathogens.</title>
        <authorList>
            <person name="Haridas S."/>
            <person name="Albert R."/>
            <person name="Binder M."/>
            <person name="Bloem J."/>
            <person name="Labutti K."/>
            <person name="Salamov A."/>
            <person name="Andreopoulos B."/>
            <person name="Baker S."/>
            <person name="Barry K."/>
            <person name="Bills G."/>
            <person name="Bluhm B."/>
            <person name="Cannon C."/>
            <person name="Castanera R."/>
            <person name="Culley D."/>
            <person name="Daum C."/>
            <person name="Ezra D."/>
            <person name="Gonzalez J."/>
            <person name="Henrissat B."/>
            <person name="Kuo A."/>
            <person name="Liang C."/>
            <person name="Lipzen A."/>
            <person name="Lutzoni F."/>
            <person name="Magnuson J."/>
            <person name="Mondo S."/>
            <person name="Nolan M."/>
            <person name="Ohm R."/>
            <person name="Pangilinan J."/>
            <person name="Park H.-J."/>
            <person name="Ramirez L."/>
            <person name="Alfaro M."/>
            <person name="Sun H."/>
            <person name="Tritt A."/>
            <person name="Yoshinaga Y."/>
            <person name="Zwiers L.-H."/>
            <person name="Turgeon B."/>
            <person name="Goodwin S."/>
            <person name="Spatafora J."/>
            <person name="Crous P."/>
            <person name="Grigoriev I."/>
        </authorList>
    </citation>
    <scope>NUCLEOTIDE SEQUENCE</scope>
    <source>
        <strain evidence="2">CBS 122681</strain>
    </source>
</reference>
<evidence type="ECO:0000259" key="1">
    <source>
        <dbReference type="Pfam" id="PF06985"/>
    </source>
</evidence>
<gene>
    <name evidence="2" type="ORF">K491DRAFT_609006</name>
</gene>
<evidence type="ECO:0000313" key="2">
    <source>
        <dbReference type="EMBL" id="KAF2650350.1"/>
    </source>
</evidence>
<dbReference type="OrthoDB" id="2958217at2759"/>
<dbReference type="PANTHER" id="PTHR33112">
    <property type="entry name" value="DOMAIN PROTEIN, PUTATIVE-RELATED"/>
    <property type="match status" value="1"/>
</dbReference>
<dbReference type="Pfam" id="PF06985">
    <property type="entry name" value="HET"/>
    <property type="match status" value="1"/>
</dbReference>
<evidence type="ECO:0000313" key="3">
    <source>
        <dbReference type="Proteomes" id="UP000799324"/>
    </source>
</evidence>
<feature type="domain" description="Heterokaryon incompatibility" evidence="1">
    <location>
        <begin position="99"/>
        <end position="198"/>
    </location>
</feature>
<dbReference type="AlphaFoldDB" id="A0A6A6SRS5"/>
<feature type="non-terminal residue" evidence="2">
    <location>
        <position position="348"/>
    </location>
</feature>
<dbReference type="EMBL" id="MU004458">
    <property type="protein sequence ID" value="KAF2650350.1"/>
    <property type="molecule type" value="Genomic_DNA"/>
</dbReference>
<sequence>MLGLPRKWRRPTSRLTGSEVVPVVQVRHNDYHEIPPNTAAPEIGRLARSWLRKCIEEHPNCDPLRPSRRCPPRLLDISDETSRPRLVLTASEYPPSTPYVALSHCWGLERFLTLDVFSLDKFTTEGIDYDDLPQNFRDAIRICRMLDIKYLWIDSLCILQSGLGSAEDWLHHVKIMGSIYQNSILCISTAEATQANDGSVIVVPNSLHGYWNSRLASRGWVLQERMLSPRVLTFASGQVYWHCTATEYHNVCETFPSGVPFELPRSGPLTIPHAHSQTLAVKDRDRWAEIRGTYSRCALTRADLDKFAAFSAIAERFSHACGDDEYVAGFFKHELPATLTWSITPEHR</sequence>
<dbReference type="Proteomes" id="UP000799324">
    <property type="component" value="Unassembled WGS sequence"/>
</dbReference>
<organism evidence="2 3">
    <name type="scientific">Lophiostoma macrostomum CBS 122681</name>
    <dbReference type="NCBI Taxonomy" id="1314788"/>
    <lineage>
        <taxon>Eukaryota</taxon>
        <taxon>Fungi</taxon>
        <taxon>Dikarya</taxon>
        <taxon>Ascomycota</taxon>
        <taxon>Pezizomycotina</taxon>
        <taxon>Dothideomycetes</taxon>
        <taxon>Pleosporomycetidae</taxon>
        <taxon>Pleosporales</taxon>
        <taxon>Lophiostomataceae</taxon>
        <taxon>Lophiostoma</taxon>
    </lineage>
</organism>